<dbReference type="InterPro" id="IPR000014">
    <property type="entry name" value="PAS"/>
</dbReference>
<dbReference type="Proteomes" id="UP000215483">
    <property type="component" value="Unassembled WGS sequence"/>
</dbReference>
<keyword evidence="6 7" id="KW-0472">Membrane</keyword>
<dbReference type="GO" id="GO:0016791">
    <property type="term" value="F:phosphatase activity"/>
    <property type="evidence" value="ECO:0007669"/>
    <property type="project" value="TreeGrafter"/>
</dbReference>
<dbReference type="InterPro" id="IPR003018">
    <property type="entry name" value="GAF"/>
</dbReference>
<keyword evidence="10" id="KW-1185">Reference proteome</keyword>
<name>A0A233RQ80_STRDA</name>
<dbReference type="GO" id="GO:0005886">
    <property type="term" value="C:plasma membrane"/>
    <property type="evidence" value="ECO:0007669"/>
    <property type="project" value="UniProtKB-SubCell"/>
</dbReference>
<dbReference type="PANTHER" id="PTHR43156:SF2">
    <property type="entry name" value="STAGE II SPORULATION PROTEIN E"/>
    <property type="match status" value="1"/>
</dbReference>
<keyword evidence="9" id="KW-0418">Kinase</keyword>
<dbReference type="InterPro" id="IPR052016">
    <property type="entry name" value="Bact_Sigma-Reg"/>
</dbReference>
<dbReference type="PROSITE" id="PS50112">
    <property type="entry name" value="PAS"/>
    <property type="match status" value="1"/>
</dbReference>
<evidence type="ECO:0000256" key="6">
    <source>
        <dbReference type="ARBA" id="ARBA00023136"/>
    </source>
</evidence>
<dbReference type="Pfam" id="PF17203">
    <property type="entry name" value="sCache_3_2"/>
    <property type="match status" value="1"/>
</dbReference>
<comment type="subcellular location">
    <subcellularLocation>
        <location evidence="1">Cell membrane</location>
        <topology evidence="1">Multi-pass membrane protein</topology>
    </subcellularLocation>
</comment>
<dbReference type="InterPro" id="IPR001932">
    <property type="entry name" value="PPM-type_phosphatase-like_dom"/>
</dbReference>
<keyword evidence="3 7" id="KW-0812">Transmembrane</keyword>
<dbReference type="InterPro" id="IPR029016">
    <property type="entry name" value="GAF-like_dom_sf"/>
</dbReference>
<accession>A0A233RQ80</accession>
<feature type="non-terminal residue" evidence="9">
    <location>
        <position position="725"/>
    </location>
</feature>
<feature type="transmembrane region" description="Helical" evidence="7">
    <location>
        <begin position="156"/>
        <end position="177"/>
    </location>
</feature>
<dbReference type="FunFam" id="3.30.450.40:FF:000035">
    <property type="entry name" value="PAS sensor protein"/>
    <property type="match status" value="1"/>
</dbReference>
<dbReference type="EMBL" id="MCGQ01000122">
    <property type="protein sequence ID" value="OXY85554.1"/>
    <property type="molecule type" value="Genomic_DNA"/>
</dbReference>
<dbReference type="SMART" id="SM00065">
    <property type="entry name" value="GAF"/>
    <property type="match status" value="1"/>
</dbReference>
<gene>
    <name evidence="9" type="ORF">BEK98_45630</name>
</gene>
<dbReference type="Pfam" id="PF07228">
    <property type="entry name" value="SpoIIE"/>
    <property type="match status" value="1"/>
</dbReference>
<dbReference type="Pfam" id="PF13185">
    <property type="entry name" value="GAF_2"/>
    <property type="match status" value="1"/>
</dbReference>
<dbReference type="GO" id="GO:0016301">
    <property type="term" value="F:kinase activity"/>
    <property type="evidence" value="ECO:0007669"/>
    <property type="project" value="UniProtKB-KW"/>
</dbReference>
<reference evidence="9 10" key="1">
    <citation type="submission" date="2016-07" db="EMBL/GenBank/DDBJ databases">
        <title>Draft genome of Streptomyces diastatochromogenes.</title>
        <authorList>
            <person name="Podduturi R."/>
            <person name="Lukassen M.B."/>
            <person name="Clausen N."/>
            <person name="Nielsen J.L."/>
            <person name="Jorgensen N.O."/>
        </authorList>
    </citation>
    <scope>NUCLEOTIDE SEQUENCE [LARGE SCALE GENOMIC DNA]</scope>
    <source>
        <strain evidence="9 10">DSM 40608</strain>
    </source>
</reference>
<dbReference type="Gene3D" id="3.60.40.10">
    <property type="entry name" value="PPM-type phosphatase domain"/>
    <property type="match status" value="1"/>
</dbReference>
<dbReference type="Gene3D" id="3.30.450.40">
    <property type="match status" value="1"/>
</dbReference>
<evidence type="ECO:0000313" key="10">
    <source>
        <dbReference type="Proteomes" id="UP000215483"/>
    </source>
</evidence>
<dbReference type="SUPFAM" id="SSF81606">
    <property type="entry name" value="PP2C-like"/>
    <property type="match status" value="1"/>
</dbReference>
<dbReference type="SMART" id="SM00331">
    <property type="entry name" value="PP2C_SIG"/>
    <property type="match status" value="1"/>
</dbReference>
<comment type="caution">
    <text evidence="9">The sequence shown here is derived from an EMBL/GenBank/DDBJ whole genome shotgun (WGS) entry which is preliminary data.</text>
</comment>
<dbReference type="Gene3D" id="3.30.450.20">
    <property type="entry name" value="PAS domain"/>
    <property type="match status" value="2"/>
</dbReference>
<keyword evidence="2" id="KW-1003">Cell membrane</keyword>
<dbReference type="InterPro" id="IPR036457">
    <property type="entry name" value="PPM-type-like_dom_sf"/>
</dbReference>
<dbReference type="PANTHER" id="PTHR43156">
    <property type="entry name" value="STAGE II SPORULATION PROTEIN E-RELATED"/>
    <property type="match status" value="1"/>
</dbReference>
<protein>
    <submittedName>
        <fullName evidence="9">Histidine kinase</fullName>
    </submittedName>
</protein>
<sequence>MLQALIMLVVVTVAAAALVVQGRYDAERSAKDRSLAAAEAFAHAPGTAAALRSPDPTARLQVAAERARLGSGVDFMTVLDKHGVRLTDTDPALIGTKAEGVGRAAAGETFTETFHGRPTDAVRAVVPVTDASRRVIGMVSAGIRVATLGHVLNRQLPLLLGAAAGALVLATGGAALVSRRLLRQTHGLGPAEMTRMYEHHDAVLHAVREGVLIVGSDGRLLLANDEARELLGLAEDADQWQVTELGLGPGLTRLLESDEAASDEVIAVGDRLLAVNTRHTAPYGGAQGLVATFRDTTELRALSGQAEVARGRLSFLYEAGLRIGTTLDVRRTAEELSEIAVPRMADFVTVELLDAVLRGEEPTGAVHRMRRTALKESQAGHPLQPVGDLIQFVVADTPMVAALQRGKAVLVSDLHTAQDWRAQDPEGARQALDYGIHSLVTVPLQARGIVLGIVNFWRGADSARFEEEDVAVAEELVARAAVAIDNARRYSREHAMAMTLQRSLLPVGLPDQAVLEIASRYLPAQSGVGGDWFDVIPLPGFRVALVVGDVVGHGLHAAVNMGRLRTAVLNFSSLDLAPDELLGHLDEMVTRLDTQSASADDDRAPLTGATCLYAIYDPVGGHCTLSRAGHVAPAVVDAQGRVTFPDVPLSPPLGVGGYPFEAGELDLPEGSRLVLFTDGLIENRGRDIDEGLELLSSTIARADRTPEETCRALMETMLPETPSDD</sequence>
<dbReference type="SMART" id="SM00091">
    <property type="entry name" value="PAS"/>
    <property type="match status" value="1"/>
</dbReference>
<dbReference type="OrthoDB" id="118142at2"/>
<evidence type="ECO:0000256" key="2">
    <source>
        <dbReference type="ARBA" id="ARBA00022475"/>
    </source>
</evidence>
<evidence type="ECO:0000259" key="8">
    <source>
        <dbReference type="PROSITE" id="PS50112"/>
    </source>
</evidence>
<dbReference type="AlphaFoldDB" id="A0A233RQ80"/>
<organism evidence="9 10">
    <name type="scientific">Streptomyces diastatochromogenes</name>
    <dbReference type="NCBI Taxonomy" id="42236"/>
    <lineage>
        <taxon>Bacteria</taxon>
        <taxon>Bacillati</taxon>
        <taxon>Actinomycetota</taxon>
        <taxon>Actinomycetes</taxon>
        <taxon>Kitasatosporales</taxon>
        <taxon>Streptomycetaceae</taxon>
        <taxon>Streptomyces</taxon>
    </lineage>
</organism>
<feature type="domain" description="PAS" evidence="8">
    <location>
        <begin position="196"/>
        <end position="236"/>
    </location>
</feature>
<dbReference type="SUPFAM" id="SSF103190">
    <property type="entry name" value="Sensory domain-like"/>
    <property type="match status" value="1"/>
</dbReference>
<evidence type="ECO:0000256" key="7">
    <source>
        <dbReference type="SAM" id="Phobius"/>
    </source>
</evidence>
<evidence type="ECO:0000313" key="9">
    <source>
        <dbReference type="EMBL" id="OXY85554.1"/>
    </source>
</evidence>
<dbReference type="InterPro" id="IPR033463">
    <property type="entry name" value="sCache_3"/>
</dbReference>
<keyword evidence="9" id="KW-0808">Transferase</keyword>
<keyword evidence="5 7" id="KW-1133">Transmembrane helix</keyword>
<evidence type="ECO:0000256" key="3">
    <source>
        <dbReference type="ARBA" id="ARBA00022692"/>
    </source>
</evidence>
<dbReference type="SUPFAM" id="SSF55781">
    <property type="entry name" value="GAF domain-like"/>
    <property type="match status" value="1"/>
</dbReference>
<evidence type="ECO:0000256" key="4">
    <source>
        <dbReference type="ARBA" id="ARBA00022801"/>
    </source>
</evidence>
<keyword evidence="4" id="KW-0378">Hydrolase</keyword>
<evidence type="ECO:0000256" key="5">
    <source>
        <dbReference type="ARBA" id="ARBA00022989"/>
    </source>
</evidence>
<evidence type="ECO:0000256" key="1">
    <source>
        <dbReference type="ARBA" id="ARBA00004651"/>
    </source>
</evidence>
<proteinExistence type="predicted"/>
<dbReference type="InterPro" id="IPR029151">
    <property type="entry name" value="Sensor-like_sf"/>
</dbReference>